<dbReference type="AlphaFoldDB" id="A0A0F9KNG3"/>
<sequence>MPNAQSVLQEVWRLRPHTYAQVCSRGRWQPYKHLVHIARLVSDRIIAGGARILVNCPPRYGKSEFLSFWLPMWILDNFPERRVILSSYGQQLATFWGRKVRNEMASNDLCRTELAEDSKSVSLFHTPEGGGMMCAGVGTGISGFGMDIGLIDDPIKDWAKAHSEVTLEVFRDWFGSTFYTRLEPGASIIVLMTRWHERDPTGWLLDDHADDWLHIRLPELAEEDDPLGRAIGDPLCPERFSQAAVEAKRDATPTSMWGAIHQQAPIAFGEGRTYRNFGETNIVEHEVEPSLPIQVSVDFNYVPFMHVVLGQHDKTGDMLVAVDEIAREEIRDSQAAGRATGLWIRKHADQCPEVHLFGDVSGAQGKFVASESAWQAFERAMRTVLPDKAIRKRLPRGAPPIADSLEAMHDAMRDARGKSHYHVSRKCARLITDFRDMRTSEGALIDKHSRMLSHASDAERYRMHYLRPVMEDWDMGTGRILIGAGG</sequence>
<name>A0A0F9KNG3_9ZZZZ</name>
<gene>
    <name evidence="1" type="ORF">LCGC14_1308870</name>
</gene>
<protein>
    <submittedName>
        <fullName evidence="1">Uncharacterized protein</fullName>
    </submittedName>
</protein>
<dbReference type="Pfam" id="PF03237">
    <property type="entry name" value="Terminase_6N"/>
    <property type="match status" value="1"/>
</dbReference>
<organism evidence="1">
    <name type="scientific">marine sediment metagenome</name>
    <dbReference type="NCBI Taxonomy" id="412755"/>
    <lineage>
        <taxon>unclassified sequences</taxon>
        <taxon>metagenomes</taxon>
        <taxon>ecological metagenomes</taxon>
    </lineage>
</organism>
<dbReference type="Gene3D" id="3.30.420.280">
    <property type="match status" value="1"/>
</dbReference>
<dbReference type="EMBL" id="LAZR01007705">
    <property type="protein sequence ID" value="KKM83493.1"/>
    <property type="molecule type" value="Genomic_DNA"/>
</dbReference>
<reference evidence="1" key="1">
    <citation type="journal article" date="2015" name="Nature">
        <title>Complex archaea that bridge the gap between prokaryotes and eukaryotes.</title>
        <authorList>
            <person name="Spang A."/>
            <person name="Saw J.H."/>
            <person name="Jorgensen S.L."/>
            <person name="Zaremba-Niedzwiedzka K."/>
            <person name="Martijn J."/>
            <person name="Lind A.E."/>
            <person name="van Eijk R."/>
            <person name="Schleper C."/>
            <person name="Guy L."/>
            <person name="Ettema T.J."/>
        </authorList>
    </citation>
    <scope>NUCLEOTIDE SEQUENCE</scope>
</reference>
<accession>A0A0F9KNG3</accession>
<proteinExistence type="predicted"/>
<comment type="caution">
    <text evidence="1">The sequence shown here is derived from an EMBL/GenBank/DDBJ whole genome shotgun (WGS) entry which is preliminary data.</text>
</comment>
<evidence type="ECO:0000313" key="1">
    <source>
        <dbReference type="EMBL" id="KKM83493.1"/>
    </source>
</evidence>